<geneLocation type="plasmid" evidence="1 2">
    <name>unnamed3</name>
</geneLocation>
<name>A0ACD5EG21_9HYPH</name>
<keyword evidence="1" id="KW-0614">Plasmid</keyword>
<dbReference type="Proteomes" id="UP000078465">
    <property type="component" value="Plasmid unnamed3"/>
</dbReference>
<dbReference type="EMBL" id="CP171850">
    <property type="protein sequence ID" value="XKM38076.1"/>
    <property type="molecule type" value="Genomic_DNA"/>
</dbReference>
<reference evidence="1" key="1">
    <citation type="submission" date="2024-10" db="EMBL/GenBank/DDBJ databases">
        <title>Strain of Rhizobium-related bacteria isolated fromm roots of Vavilovia formosa.</title>
        <authorList>
            <person name="Kimeklis A."/>
            <person name="Afonin A."/>
        </authorList>
    </citation>
    <scope>NUCLEOTIDE SEQUENCE</scope>
    <source>
        <strain evidence="1">Vaf-46</strain>
    </source>
</reference>
<gene>
    <name evidence="1" type="ORF">A4U53_003190</name>
</gene>
<proteinExistence type="predicted"/>
<accession>A0ACD5EG21</accession>
<evidence type="ECO:0000313" key="2">
    <source>
        <dbReference type="Proteomes" id="UP000078465"/>
    </source>
</evidence>
<protein>
    <submittedName>
        <fullName evidence="1">Uncharacterized protein</fullName>
    </submittedName>
</protein>
<sequence>MQAWSLVVKSEPSRPSHMKRSGISGEGEERHAPKNIVATALDESTELKMRTDGDYRRLALEILKSQAWKDMPSNTGRKKNRAIGRLMSRALSGG</sequence>
<organism evidence="1 2">
    <name type="scientific">Rhizobium ruizarguesonis</name>
    <dbReference type="NCBI Taxonomy" id="2081791"/>
    <lineage>
        <taxon>Bacteria</taxon>
        <taxon>Pseudomonadati</taxon>
        <taxon>Pseudomonadota</taxon>
        <taxon>Alphaproteobacteria</taxon>
        <taxon>Hyphomicrobiales</taxon>
        <taxon>Rhizobiaceae</taxon>
        <taxon>Rhizobium/Agrobacterium group</taxon>
        <taxon>Rhizobium</taxon>
    </lineage>
</organism>
<evidence type="ECO:0000313" key="1">
    <source>
        <dbReference type="EMBL" id="XKM38076.1"/>
    </source>
</evidence>